<evidence type="ECO:0000256" key="2">
    <source>
        <dbReference type="ARBA" id="ARBA00012438"/>
    </source>
</evidence>
<proteinExistence type="predicted"/>
<organism evidence="4">
    <name type="scientific">Candidatus Moduliflexus flocculans</name>
    <dbReference type="NCBI Taxonomy" id="1499966"/>
    <lineage>
        <taxon>Bacteria</taxon>
        <taxon>Candidatus Moduliflexota</taxon>
        <taxon>Candidatus Moduliflexia</taxon>
        <taxon>Candidatus Moduliflexales</taxon>
        <taxon>Candidatus Moduliflexaceae</taxon>
    </lineage>
</organism>
<dbReference type="STRING" id="1499966.U14_03994"/>
<dbReference type="Pfam" id="PF02518">
    <property type="entry name" value="HATPase_c"/>
    <property type="match status" value="1"/>
</dbReference>
<comment type="catalytic activity">
    <reaction evidence="1">
        <text>ATP + protein L-histidine = ADP + protein N-phospho-L-histidine.</text>
        <dbReference type="EC" id="2.7.13.3"/>
    </reaction>
</comment>
<dbReference type="InterPro" id="IPR036890">
    <property type="entry name" value="HATPase_C_sf"/>
</dbReference>
<evidence type="ECO:0000256" key="1">
    <source>
        <dbReference type="ARBA" id="ARBA00000085"/>
    </source>
</evidence>
<sequence>MMKDEINTCHILAIGDETAEFAELANLLRQRYVVRFAQSLSEVERASAQAPCLIIAERRCLQQLDFEVVSAMIQDARALWILLDNETVSDDDDPSFFSRMYYVISAPYAPSAVYRLVARAIEHIQLLRKYESLSCASHTQAPESASPLQPSSANAIHDALSSQQWGDARTSEKFAMLGQLLAGIIHEINTPSGAINAAVANLSHHLRTALESGQEMCKPGATLEQAQAMLRMFANMLNTLEEKPRRHSGEIRAEQKALAELLTQRNIPDAARCAREIARLGLAPWLDETLSLFRSSSGEHLLALLTSWHRIIHSTQDIKLSNEMLTRMARAVKSYSYPWQEQLELADIQESLDIALTLLTNKFKHNIKLVTDFAELPAIFCNPADLTHVWLNLLHNAIQAIEGEGEVRVETFVASSHIGVRVADTGKGISPDILPKIFAPNFTTKSREEGTGLGLYLVRQILDKHHGTIEVVSVPGHTVFEVRLPR</sequence>
<dbReference type="InterPro" id="IPR005467">
    <property type="entry name" value="His_kinase_dom"/>
</dbReference>
<dbReference type="InterPro" id="IPR004358">
    <property type="entry name" value="Sig_transdc_His_kin-like_C"/>
</dbReference>
<dbReference type="SMART" id="SM00387">
    <property type="entry name" value="HATPase_c"/>
    <property type="match status" value="1"/>
</dbReference>
<protein>
    <recommendedName>
        <fullName evidence="2">histidine kinase</fullName>
        <ecNumber evidence="2">2.7.13.3</ecNumber>
    </recommendedName>
</protein>
<evidence type="ECO:0000259" key="3">
    <source>
        <dbReference type="PROSITE" id="PS50109"/>
    </source>
</evidence>
<dbReference type="Gene3D" id="3.30.565.10">
    <property type="entry name" value="Histidine kinase-like ATPase, C-terminal domain"/>
    <property type="match status" value="1"/>
</dbReference>
<evidence type="ECO:0000313" key="5">
    <source>
        <dbReference type="Proteomes" id="UP000030700"/>
    </source>
</evidence>
<gene>
    <name evidence="4" type="ORF">U14_03994</name>
</gene>
<dbReference type="PROSITE" id="PS50109">
    <property type="entry name" value="HIS_KIN"/>
    <property type="match status" value="1"/>
</dbReference>
<name>A0A0S6W2Z4_9BACT</name>
<dbReference type="GO" id="GO:0004673">
    <property type="term" value="F:protein histidine kinase activity"/>
    <property type="evidence" value="ECO:0007669"/>
    <property type="project" value="UniProtKB-EC"/>
</dbReference>
<keyword evidence="5" id="KW-1185">Reference proteome</keyword>
<dbReference type="SUPFAM" id="SSF55874">
    <property type="entry name" value="ATPase domain of HSP90 chaperone/DNA topoisomerase II/histidine kinase"/>
    <property type="match status" value="1"/>
</dbReference>
<dbReference type="InterPro" id="IPR003594">
    <property type="entry name" value="HATPase_dom"/>
</dbReference>
<dbReference type="Gene3D" id="1.10.287.130">
    <property type="match status" value="1"/>
</dbReference>
<dbReference type="PANTHER" id="PTHR43065:SF48">
    <property type="entry name" value="HISTIDINE KINASE"/>
    <property type="match status" value="1"/>
</dbReference>
<dbReference type="EMBL" id="DF820459">
    <property type="protein sequence ID" value="GAK52738.1"/>
    <property type="molecule type" value="Genomic_DNA"/>
</dbReference>
<evidence type="ECO:0000313" key="4">
    <source>
        <dbReference type="EMBL" id="GAK52738.1"/>
    </source>
</evidence>
<dbReference type="HOGENOM" id="CLU_547090_0_0_0"/>
<dbReference type="AlphaFoldDB" id="A0A0S6W2Z4"/>
<dbReference type="PRINTS" id="PR00344">
    <property type="entry name" value="BCTRLSENSOR"/>
</dbReference>
<feature type="domain" description="Histidine kinase" evidence="3">
    <location>
        <begin position="319"/>
        <end position="486"/>
    </location>
</feature>
<reference evidence="4" key="1">
    <citation type="journal article" date="2015" name="PeerJ">
        <title>First genomic representation of candidate bacterial phylum KSB3 points to enhanced environmental sensing as a trigger of wastewater bulking.</title>
        <authorList>
            <person name="Sekiguchi Y."/>
            <person name="Ohashi A."/>
            <person name="Parks D.H."/>
            <person name="Yamauchi T."/>
            <person name="Tyson G.W."/>
            <person name="Hugenholtz P."/>
        </authorList>
    </citation>
    <scope>NUCLEOTIDE SEQUENCE [LARGE SCALE GENOMIC DNA]</scope>
</reference>
<dbReference type="EC" id="2.7.13.3" evidence="2"/>
<keyword evidence="4" id="KW-0808">Transferase</keyword>
<keyword evidence="4" id="KW-0418">Kinase</keyword>
<accession>A0A0S6W2Z4</accession>
<dbReference type="PANTHER" id="PTHR43065">
    <property type="entry name" value="SENSOR HISTIDINE KINASE"/>
    <property type="match status" value="1"/>
</dbReference>
<dbReference type="Proteomes" id="UP000030700">
    <property type="component" value="Unassembled WGS sequence"/>
</dbReference>